<dbReference type="Pfam" id="PF12032">
    <property type="entry name" value="CLIP"/>
    <property type="match status" value="1"/>
</dbReference>
<evidence type="ECO:0000313" key="15">
    <source>
        <dbReference type="EnsemblMetazoa" id="ACOM041942-PA.1"/>
    </source>
</evidence>
<dbReference type="EC" id="3.4.21.-" evidence="12"/>
<dbReference type="VEuPathDB" id="VectorBase:ACON2_034084"/>
<evidence type="ECO:0000256" key="11">
    <source>
        <dbReference type="ARBA" id="ARBA00024195"/>
    </source>
</evidence>
<sequence>LERIQPLNRFGAPSAETGQNVFESVILLSFCFATVDRSVPHILCTMGALIWRILVLCFIASCSQLPVTVAQYLSSCKTPGGDGEPGTCVLVRECPFARALLMKQKHSNNDIRYLEAIRCGMLETKALVCCNAPNITADSSSSSASIDGLVDGETIDGLVENRFSTPEEKRGLLPEVCGVDTYRGPIRGELAQLFHFPWNVLIQHRTKDGEHRFHCGGSLISDRYVLTAARCIMGIKKTWTIVSVRVGELNLQTDPDCDDSTAGVTECASPVEDIPIEKITVPSNYTGTGSPAVKQDIALLRLARRVEFSESVAPICLPLNTSNWVGYSTEQDGSFYESGWGKTPDAAAGGDNKWNYVSVGVAREVCRDRYPHASIDGEQICAMPRSEQNTCRGDTGGPLMYQSSTDGAWYLMGVGSFRKQCAIVGEPAVYTNVATFTDWIIENLEP</sequence>
<accession>A0A8W7Q2Z6</accession>
<evidence type="ECO:0000256" key="8">
    <source>
        <dbReference type="ARBA" id="ARBA00022859"/>
    </source>
</evidence>
<keyword evidence="2 12" id="KW-0964">Secreted</keyword>
<evidence type="ECO:0000259" key="13">
    <source>
        <dbReference type="PROSITE" id="PS50240"/>
    </source>
</evidence>
<evidence type="ECO:0000259" key="14">
    <source>
        <dbReference type="PROSITE" id="PS51888"/>
    </source>
</evidence>
<evidence type="ECO:0000256" key="3">
    <source>
        <dbReference type="ARBA" id="ARBA00022588"/>
    </source>
</evidence>
<dbReference type="InterPro" id="IPR043504">
    <property type="entry name" value="Peptidase_S1_PA_chymotrypsin"/>
</dbReference>
<dbReference type="PRINTS" id="PR00722">
    <property type="entry name" value="CHYMOTRYPSIN"/>
</dbReference>
<keyword evidence="5" id="KW-0732">Signal</keyword>
<keyword evidence="9" id="KW-1015">Disulfide bond</keyword>
<dbReference type="Gene3D" id="2.40.10.10">
    <property type="entry name" value="Trypsin-like serine proteases"/>
    <property type="match status" value="2"/>
</dbReference>
<name>A0A8W7Q2Z6_ANOCL</name>
<dbReference type="GO" id="GO:0006508">
    <property type="term" value="P:proteolysis"/>
    <property type="evidence" value="ECO:0007669"/>
    <property type="project" value="UniProtKB-KW"/>
</dbReference>
<evidence type="ECO:0000256" key="2">
    <source>
        <dbReference type="ARBA" id="ARBA00022525"/>
    </source>
</evidence>
<evidence type="ECO:0000256" key="9">
    <source>
        <dbReference type="ARBA" id="ARBA00023157"/>
    </source>
</evidence>
<dbReference type="InterPro" id="IPR009003">
    <property type="entry name" value="Peptidase_S1_PA"/>
</dbReference>
<feature type="domain" description="Peptidase S1" evidence="13">
    <location>
        <begin position="185"/>
        <end position="445"/>
    </location>
</feature>
<dbReference type="PROSITE" id="PS51888">
    <property type="entry name" value="CLIP"/>
    <property type="match status" value="1"/>
</dbReference>
<dbReference type="Proteomes" id="UP000075882">
    <property type="component" value="Unassembled WGS sequence"/>
</dbReference>
<evidence type="ECO:0000256" key="10">
    <source>
        <dbReference type="ARBA" id="ARBA00023180"/>
    </source>
</evidence>
<evidence type="ECO:0000256" key="1">
    <source>
        <dbReference type="ARBA" id="ARBA00004613"/>
    </source>
</evidence>
<keyword evidence="3" id="KW-0399">Innate immunity</keyword>
<keyword evidence="4 12" id="KW-0645">Protease</keyword>
<comment type="subcellular location">
    <subcellularLocation>
        <location evidence="1 12">Secreted</location>
    </subcellularLocation>
</comment>
<dbReference type="InterPro" id="IPR051487">
    <property type="entry name" value="Ser/Thr_Proteases_Immune/Dev"/>
</dbReference>
<evidence type="ECO:0000256" key="4">
    <source>
        <dbReference type="ARBA" id="ARBA00022670"/>
    </source>
</evidence>
<comment type="domain">
    <text evidence="12">The clip domain consists of 35-55 residues which are 'knitted' together usually by 3 conserved disulfide bonds forming a clip-like compact structure.</text>
</comment>
<feature type="domain" description="Clip" evidence="14">
    <location>
        <begin position="75"/>
        <end position="130"/>
    </location>
</feature>
<keyword evidence="6 12" id="KW-0378">Hydrolase</keyword>
<dbReference type="SMART" id="SM00680">
    <property type="entry name" value="CLIP"/>
    <property type="match status" value="1"/>
</dbReference>
<evidence type="ECO:0000256" key="7">
    <source>
        <dbReference type="ARBA" id="ARBA00022825"/>
    </source>
</evidence>
<keyword evidence="10" id="KW-0325">Glycoprotein</keyword>
<dbReference type="InterPro" id="IPR038565">
    <property type="entry name" value="CLIP_sf"/>
</dbReference>
<dbReference type="SMART" id="SM00020">
    <property type="entry name" value="Tryp_SPc"/>
    <property type="match status" value="1"/>
</dbReference>
<dbReference type="EnsemblMetazoa" id="ACOM041942-RA">
    <property type="protein sequence ID" value="ACOM041942-PA.1"/>
    <property type="gene ID" value="ACOM041942"/>
</dbReference>
<dbReference type="AlphaFoldDB" id="A0A8W7Q2Z6"/>
<dbReference type="Gene3D" id="3.30.1640.30">
    <property type="match status" value="1"/>
</dbReference>
<evidence type="ECO:0000256" key="12">
    <source>
        <dbReference type="RuleBase" id="RU366078"/>
    </source>
</evidence>
<protein>
    <recommendedName>
        <fullName evidence="12">CLIP domain-containing serine protease</fullName>
        <ecNumber evidence="12">3.4.21.-</ecNumber>
    </recommendedName>
</protein>
<dbReference type="InterPro" id="IPR001314">
    <property type="entry name" value="Peptidase_S1A"/>
</dbReference>
<dbReference type="CDD" id="cd00190">
    <property type="entry name" value="Tryp_SPc"/>
    <property type="match status" value="1"/>
</dbReference>
<reference evidence="15" key="1">
    <citation type="submission" date="2022-08" db="UniProtKB">
        <authorList>
            <consortium name="EnsemblMetazoa"/>
        </authorList>
    </citation>
    <scope>IDENTIFICATION</scope>
</reference>
<organism evidence="15">
    <name type="scientific">Anopheles coluzzii</name>
    <name type="common">African malaria mosquito</name>
    <dbReference type="NCBI Taxonomy" id="1518534"/>
    <lineage>
        <taxon>Eukaryota</taxon>
        <taxon>Metazoa</taxon>
        <taxon>Ecdysozoa</taxon>
        <taxon>Arthropoda</taxon>
        <taxon>Hexapoda</taxon>
        <taxon>Insecta</taxon>
        <taxon>Pterygota</taxon>
        <taxon>Neoptera</taxon>
        <taxon>Endopterygota</taxon>
        <taxon>Diptera</taxon>
        <taxon>Nematocera</taxon>
        <taxon>Culicoidea</taxon>
        <taxon>Culicidae</taxon>
        <taxon>Anophelinae</taxon>
        <taxon>Anopheles</taxon>
    </lineage>
</organism>
<evidence type="ECO:0000256" key="6">
    <source>
        <dbReference type="ARBA" id="ARBA00022801"/>
    </source>
</evidence>
<dbReference type="GO" id="GO:0004252">
    <property type="term" value="F:serine-type endopeptidase activity"/>
    <property type="evidence" value="ECO:0007669"/>
    <property type="project" value="UniProtKB-UniRule"/>
</dbReference>
<keyword evidence="7 12" id="KW-0720">Serine protease</keyword>
<dbReference type="PROSITE" id="PS50240">
    <property type="entry name" value="TRYPSIN_DOM"/>
    <property type="match status" value="1"/>
</dbReference>
<proteinExistence type="inferred from homology"/>
<dbReference type="Pfam" id="PF00089">
    <property type="entry name" value="Trypsin"/>
    <property type="match status" value="1"/>
</dbReference>
<dbReference type="PANTHER" id="PTHR24256">
    <property type="entry name" value="TRYPTASE-RELATED"/>
    <property type="match status" value="1"/>
</dbReference>
<dbReference type="InterPro" id="IPR001254">
    <property type="entry name" value="Trypsin_dom"/>
</dbReference>
<keyword evidence="8" id="KW-0391">Immunity</keyword>
<dbReference type="FunFam" id="2.40.10.10:FF:000028">
    <property type="entry name" value="Serine protease easter"/>
    <property type="match status" value="1"/>
</dbReference>
<comment type="similarity">
    <text evidence="11 12">Belongs to the peptidase S1 family. CLIP subfamily.</text>
</comment>
<dbReference type="GO" id="GO:0005576">
    <property type="term" value="C:extracellular region"/>
    <property type="evidence" value="ECO:0007669"/>
    <property type="project" value="UniProtKB-SubCell"/>
</dbReference>
<dbReference type="InterPro" id="IPR022700">
    <property type="entry name" value="CLIP"/>
</dbReference>
<dbReference type="GO" id="GO:0045087">
    <property type="term" value="P:innate immune response"/>
    <property type="evidence" value="ECO:0007669"/>
    <property type="project" value="UniProtKB-KW"/>
</dbReference>
<dbReference type="SUPFAM" id="SSF50494">
    <property type="entry name" value="Trypsin-like serine proteases"/>
    <property type="match status" value="1"/>
</dbReference>
<evidence type="ECO:0000256" key="5">
    <source>
        <dbReference type="ARBA" id="ARBA00022729"/>
    </source>
</evidence>